<comment type="caution">
    <text evidence="2">The sequence shown here is derived from an EMBL/GenBank/DDBJ whole genome shotgun (WGS) entry which is preliminary data.</text>
</comment>
<keyword evidence="1" id="KW-0175">Coiled coil</keyword>
<dbReference type="EMBL" id="MAYW01000005">
    <property type="protein sequence ID" value="ODS34498.1"/>
    <property type="molecule type" value="Genomic_DNA"/>
</dbReference>
<organism evidence="2 3">
    <name type="scientific">Candidatus Scalindua rubra</name>
    <dbReference type="NCBI Taxonomy" id="1872076"/>
    <lineage>
        <taxon>Bacteria</taxon>
        <taxon>Pseudomonadati</taxon>
        <taxon>Planctomycetota</taxon>
        <taxon>Candidatus Brocadiia</taxon>
        <taxon>Candidatus Brocadiales</taxon>
        <taxon>Candidatus Scalinduaceae</taxon>
        <taxon>Candidatus Scalindua</taxon>
    </lineage>
</organism>
<protein>
    <submittedName>
        <fullName evidence="2">Uncharacterized protein</fullName>
    </submittedName>
</protein>
<evidence type="ECO:0000256" key="1">
    <source>
        <dbReference type="SAM" id="Coils"/>
    </source>
</evidence>
<proteinExistence type="predicted"/>
<evidence type="ECO:0000313" key="2">
    <source>
        <dbReference type="EMBL" id="ODS34498.1"/>
    </source>
</evidence>
<dbReference type="AlphaFoldDB" id="A0A1E3XFX3"/>
<gene>
    <name evidence="2" type="ORF">SCARUB_00374</name>
</gene>
<feature type="coiled-coil region" evidence="1">
    <location>
        <begin position="81"/>
        <end position="108"/>
    </location>
</feature>
<accession>A0A1E3XFX3</accession>
<dbReference type="Proteomes" id="UP000094056">
    <property type="component" value="Unassembled WGS sequence"/>
</dbReference>
<dbReference type="PATRIC" id="fig|1872076.5.peg.416"/>
<evidence type="ECO:0000313" key="3">
    <source>
        <dbReference type="Proteomes" id="UP000094056"/>
    </source>
</evidence>
<reference evidence="2 3" key="1">
    <citation type="submission" date="2016-07" db="EMBL/GenBank/DDBJ databases">
        <title>Draft genome of Scalindua rubra, obtained from a brine-seawater interface in the Red Sea, sheds light on salt adaptation in anammox bacteria.</title>
        <authorList>
            <person name="Speth D.R."/>
            <person name="Lagkouvardos I."/>
            <person name="Wang Y."/>
            <person name="Qian P.-Y."/>
            <person name="Dutilh B.E."/>
            <person name="Jetten M.S."/>
        </authorList>
    </citation>
    <scope>NUCLEOTIDE SEQUENCE [LARGE SCALE GENOMIC DNA]</scope>
    <source>
        <strain evidence="2">BSI-1</strain>
    </source>
</reference>
<name>A0A1E3XFX3_9BACT</name>
<sequence>MVFMFKYDKEYHDFLIRNLDKNTLNNINNIDKGTEGLRKEIKEYIKEMSDTRESFRKIDININPVLFEEKLQHANRQLLSAEHIISKAEKVKKQRQDAKDEYLKLKKKILNNKKSD</sequence>